<evidence type="ECO:0000313" key="8">
    <source>
        <dbReference type="Proteomes" id="UP000251135"/>
    </source>
</evidence>
<feature type="transmembrane region" description="Helical" evidence="5">
    <location>
        <begin position="105"/>
        <end position="126"/>
    </location>
</feature>
<dbReference type="InterPro" id="IPR011701">
    <property type="entry name" value="MFS"/>
</dbReference>
<dbReference type="EMBL" id="MUXE01000012">
    <property type="protein sequence ID" value="PUE63963.1"/>
    <property type="molecule type" value="Genomic_DNA"/>
</dbReference>
<keyword evidence="2 5" id="KW-0812">Transmembrane</keyword>
<evidence type="ECO:0000256" key="5">
    <source>
        <dbReference type="SAM" id="Phobius"/>
    </source>
</evidence>
<dbReference type="PROSITE" id="PS50850">
    <property type="entry name" value="MFS"/>
    <property type="match status" value="1"/>
</dbReference>
<feature type="transmembrane region" description="Helical" evidence="5">
    <location>
        <begin position="82"/>
        <end position="99"/>
    </location>
</feature>
<feature type="transmembrane region" description="Helical" evidence="5">
    <location>
        <begin position="249"/>
        <end position="269"/>
    </location>
</feature>
<feature type="transmembrane region" description="Helical" evidence="5">
    <location>
        <begin position="306"/>
        <end position="328"/>
    </location>
</feature>
<dbReference type="InterPro" id="IPR005829">
    <property type="entry name" value="Sugar_transporter_CS"/>
</dbReference>
<feature type="transmembrane region" description="Helical" evidence="5">
    <location>
        <begin position="348"/>
        <end position="364"/>
    </location>
</feature>
<feature type="transmembrane region" description="Helical" evidence="5">
    <location>
        <begin position="281"/>
        <end position="300"/>
    </location>
</feature>
<evidence type="ECO:0000256" key="4">
    <source>
        <dbReference type="ARBA" id="ARBA00023136"/>
    </source>
</evidence>
<accession>A0A363CY83</accession>
<keyword evidence="8" id="KW-1185">Reference proteome</keyword>
<keyword evidence="4 5" id="KW-0472">Membrane</keyword>
<dbReference type="RefSeq" id="WP_108559839.1">
    <property type="nucleotide sequence ID" value="NZ_MUXE01000012.1"/>
</dbReference>
<feature type="transmembrane region" description="Helical" evidence="5">
    <location>
        <begin position="138"/>
        <end position="159"/>
    </location>
</feature>
<dbReference type="GO" id="GO:0022857">
    <property type="term" value="F:transmembrane transporter activity"/>
    <property type="evidence" value="ECO:0007669"/>
    <property type="project" value="InterPro"/>
</dbReference>
<comment type="subcellular location">
    <subcellularLocation>
        <location evidence="1">Membrane</location>
        <topology evidence="1">Multi-pass membrane protein</topology>
    </subcellularLocation>
</comment>
<dbReference type="InterPro" id="IPR020846">
    <property type="entry name" value="MFS_dom"/>
</dbReference>
<name>A0A363CY83_9BACT</name>
<proteinExistence type="predicted"/>
<organism evidence="7 8">
    <name type="scientific">Arcobacter caeni</name>
    <dbReference type="NCBI Taxonomy" id="1912877"/>
    <lineage>
        <taxon>Bacteria</taxon>
        <taxon>Pseudomonadati</taxon>
        <taxon>Campylobacterota</taxon>
        <taxon>Epsilonproteobacteria</taxon>
        <taxon>Campylobacterales</taxon>
        <taxon>Arcobacteraceae</taxon>
        <taxon>Arcobacter</taxon>
    </lineage>
</organism>
<feature type="transmembrane region" description="Helical" evidence="5">
    <location>
        <begin position="165"/>
        <end position="184"/>
    </location>
</feature>
<feature type="domain" description="Major facilitator superfamily (MFS) profile" evidence="6">
    <location>
        <begin position="11"/>
        <end position="394"/>
    </location>
</feature>
<keyword evidence="3 5" id="KW-1133">Transmembrane helix</keyword>
<dbReference type="InterPro" id="IPR052524">
    <property type="entry name" value="MFS_Cyanate_Porter"/>
</dbReference>
<evidence type="ECO:0000313" key="7">
    <source>
        <dbReference type="EMBL" id="PUE63963.1"/>
    </source>
</evidence>
<dbReference type="Pfam" id="PF07690">
    <property type="entry name" value="MFS_1"/>
    <property type="match status" value="1"/>
</dbReference>
<feature type="transmembrane region" description="Helical" evidence="5">
    <location>
        <begin position="370"/>
        <end position="389"/>
    </location>
</feature>
<dbReference type="PROSITE" id="PS00217">
    <property type="entry name" value="SUGAR_TRANSPORT_2"/>
    <property type="match status" value="1"/>
</dbReference>
<dbReference type="OrthoDB" id="5317164at2"/>
<feature type="transmembrane region" description="Helical" evidence="5">
    <location>
        <begin position="12"/>
        <end position="30"/>
    </location>
</feature>
<dbReference type="AlphaFoldDB" id="A0A363CY83"/>
<evidence type="ECO:0000259" key="6">
    <source>
        <dbReference type="PROSITE" id="PS50850"/>
    </source>
</evidence>
<evidence type="ECO:0000256" key="1">
    <source>
        <dbReference type="ARBA" id="ARBA00004141"/>
    </source>
</evidence>
<dbReference type="GO" id="GO:0016020">
    <property type="term" value="C:membrane"/>
    <property type="evidence" value="ECO:0007669"/>
    <property type="project" value="UniProtKB-SubCell"/>
</dbReference>
<dbReference type="CDD" id="cd17339">
    <property type="entry name" value="MFS_NIMT_CynX_like"/>
    <property type="match status" value="1"/>
</dbReference>
<comment type="caution">
    <text evidence="7">The sequence shown here is derived from an EMBL/GenBank/DDBJ whole genome shotgun (WGS) entry which is preliminary data.</text>
</comment>
<gene>
    <name evidence="7" type="ORF">B0174_08920</name>
</gene>
<feature type="transmembrane region" description="Helical" evidence="5">
    <location>
        <begin position="215"/>
        <end position="237"/>
    </location>
</feature>
<dbReference type="Proteomes" id="UP000251135">
    <property type="component" value="Unassembled WGS sequence"/>
</dbReference>
<dbReference type="InterPro" id="IPR036259">
    <property type="entry name" value="MFS_trans_sf"/>
</dbReference>
<protein>
    <submittedName>
        <fullName evidence="7">MFS transporter</fullName>
    </submittedName>
</protein>
<dbReference type="PANTHER" id="PTHR23523">
    <property type="match status" value="1"/>
</dbReference>
<reference evidence="7 8" key="1">
    <citation type="submission" date="2017-02" db="EMBL/GenBank/DDBJ databases">
        <title>Arcobacter caeni sp. nov, a new Arcobacter species isolated from reclaimed water.</title>
        <authorList>
            <person name="Figueras M.J."/>
            <person name="Perez-Cataluna A."/>
            <person name="Salas-Masso N."/>
        </authorList>
    </citation>
    <scope>NUCLEOTIDE SEQUENCE [LARGE SCALE GENOMIC DNA]</scope>
    <source>
        <strain evidence="7 8">RW17-10</strain>
    </source>
</reference>
<feature type="transmembrane region" description="Helical" evidence="5">
    <location>
        <begin position="50"/>
        <end position="70"/>
    </location>
</feature>
<dbReference type="Gene3D" id="1.20.1250.20">
    <property type="entry name" value="MFS general substrate transporter like domains"/>
    <property type="match status" value="1"/>
</dbReference>
<evidence type="ECO:0000256" key="2">
    <source>
        <dbReference type="ARBA" id="ARBA00022692"/>
    </source>
</evidence>
<evidence type="ECO:0000256" key="3">
    <source>
        <dbReference type="ARBA" id="ARBA00022989"/>
    </source>
</evidence>
<dbReference type="PANTHER" id="PTHR23523:SF2">
    <property type="entry name" value="2-NITROIMIDAZOLE TRANSPORTER"/>
    <property type="match status" value="1"/>
</dbReference>
<dbReference type="SUPFAM" id="SSF103473">
    <property type="entry name" value="MFS general substrate transporter"/>
    <property type="match status" value="1"/>
</dbReference>
<sequence>MKTKSTKINTQLLVVFLGIIFVSFNLRAPITSVGPVIDLIQEQYKLNSSMAGFITTLPLLAFAIFSPIVAKINHKFGHGKTMFAGLILIILGLILRSYLQVFGLFAGTIFTGIGIAIGNVLIPSVIKHKFKKNAGSVISIYITSMCIFAAIGSGVSIPITNMYDWNTSLAIWVVLAFIALLVWLPQLKKSQNYNNSDDIKTQEQMIRKSIWKSSLAWWVTLYMGTQSLIFYTLIAWMPSILIFKGFDSHFAGMMLLVFQLVGLPATLMIPIIAGKMKNQRLIATLISLIYLIGMIIFLYAQTSFVIIVSMIFLGLGMGGAISLAIGFITQRTPHAKKAAELSGMSQSAGYFLAAFGPLVLGFIYDVSKSWTTALIVLIIAIGLLTIFGLKAGKDELTYH</sequence>